<accession>A0A3N4JHE9</accession>
<evidence type="ECO:0000313" key="4">
    <source>
        <dbReference type="Proteomes" id="UP000276215"/>
    </source>
</evidence>
<proteinExistence type="predicted"/>
<dbReference type="EMBL" id="ML120421">
    <property type="protein sequence ID" value="RPA95820.1"/>
    <property type="molecule type" value="Genomic_DNA"/>
</dbReference>
<sequence length="157" mass="18581">MVEIATRWDQCSTDPDTRKLAQQKAMQLEMDGKRVHDDSMRGLVQQWEEGTEVSDIVERETPRSTPAKKKQKNNSAKEVDKVLHKLTEGMKRDEEELKEIERKQNEKHEDLMHGILSLMEEIREQSERRSHDAFLEREAHKDELILILEALRRDHEI</sequence>
<feature type="region of interest" description="Disordered" evidence="2">
    <location>
        <begin position="47"/>
        <end position="81"/>
    </location>
</feature>
<evidence type="ECO:0000256" key="1">
    <source>
        <dbReference type="SAM" id="Coils"/>
    </source>
</evidence>
<dbReference type="STRING" id="1336337.A0A3N4JHE9"/>
<dbReference type="AlphaFoldDB" id="A0A3N4JHE9"/>
<dbReference type="Proteomes" id="UP000276215">
    <property type="component" value="Unassembled WGS sequence"/>
</dbReference>
<evidence type="ECO:0000256" key="2">
    <source>
        <dbReference type="SAM" id="MobiDB-lite"/>
    </source>
</evidence>
<evidence type="ECO:0000313" key="3">
    <source>
        <dbReference type="EMBL" id="RPA95820.1"/>
    </source>
</evidence>
<name>A0A3N4JHE9_9PEZI</name>
<keyword evidence="4" id="KW-1185">Reference proteome</keyword>
<reference evidence="3 4" key="1">
    <citation type="journal article" date="2018" name="Nat. Ecol. Evol.">
        <title>Pezizomycetes genomes reveal the molecular basis of ectomycorrhizal truffle lifestyle.</title>
        <authorList>
            <person name="Murat C."/>
            <person name="Payen T."/>
            <person name="Noel B."/>
            <person name="Kuo A."/>
            <person name="Morin E."/>
            <person name="Chen J."/>
            <person name="Kohler A."/>
            <person name="Krizsan K."/>
            <person name="Balestrini R."/>
            <person name="Da Silva C."/>
            <person name="Montanini B."/>
            <person name="Hainaut M."/>
            <person name="Levati E."/>
            <person name="Barry K.W."/>
            <person name="Belfiori B."/>
            <person name="Cichocki N."/>
            <person name="Clum A."/>
            <person name="Dockter R.B."/>
            <person name="Fauchery L."/>
            <person name="Guy J."/>
            <person name="Iotti M."/>
            <person name="Le Tacon F."/>
            <person name="Lindquist E.A."/>
            <person name="Lipzen A."/>
            <person name="Malagnac F."/>
            <person name="Mello A."/>
            <person name="Molinier V."/>
            <person name="Miyauchi S."/>
            <person name="Poulain J."/>
            <person name="Riccioni C."/>
            <person name="Rubini A."/>
            <person name="Sitrit Y."/>
            <person name="Splivallo R."/>
            <person name="Traeger S."/>
            <person name="Wang M."/>
            <person name="Zifcakova L."/>
            <person name="Wipf D."/>
            <person name="Zambonelli A."/>
            <person name="Paolocci F."/>
            <person name="Nowrousian M."/>
            <person name="Ottonello S."/>
            <person name="Baldrian P."/>
            <person name="Spatafora J.W."/>
            <person name="Henrissat B."/>
            <person name="Nagy L.G."/>
            <person name="Aury J.M."/>
            <person name="Wincker P."/>
            <person name="Grigoriev I.V."/>
            <person name="Bonfante P."/>
            <person name="Martin F.M."/>
        </authorList>
    </citation>
    <scope>NUCLEOTIDE SEQUENCE [LARGE SCALE GENOMIC DNA]</scope>
    <source>
        <strain evidence="3 4">120613-1</strain>
    </source>
</reference>
<organism evidence="3 4">
    <name type="scientific">Choiromyces venosus 120613-1</name>
    <dbReference type="NCBI Taxonomy" id="1336337"/>
    <lineage>
        <taxon>Eukaryota</taxon>
        <taxon>Fungi</taxon>
        <taxon>Dikarya</taxon>
        <taxon>Ascomycota</taxon>
        <taxon>Pezizomycotina</taxon>
        <taxon>Pezizomycetes</taxon>
        <taxon>Pezizales</taxon>
        <taxon>Tuberaceae</taxon>
        <taxon>Choiromyces</taxon>
    </lineage>
</organism>
<gene>
    <name evidence="3" type="ORF">L873DRAFT_1792052</name>
</gene>
<keyword evidence="1" id="KW-0175">Coiled coil</keyword>
<protein>
    <submittedName>
        <fullName evidence="3">Uncharacterized protein</fullName>
    </submittedName>
</protein>
<feature type="coiled-coil region" evidence="1">
    <location>
        <begin position="83"/>
        <end position="111"/>
    </location>
</feature>